<organism evidence="1 2">
    <name type="scientific">Nonomuraea guangzhouensis</name>
    <dbReference type="NCBI Taxonomy" id="1291555"/>
    <lineage>
        <taxon>Bacteria</taxon>
        <taxon>Bacillati</taxon>
        <taxon>Actinomycetota</taxon>
        <taxon>Actinomycetes</taxon>
        <taxon>Streptosporangiales</taxon>
        <taxon>Streptosporangiaceae</taxon>
        <taxon>Nonomuraea</taxon>
    </lineage>
</organism>
<protein>
    <submittedName>
        <fullName evidence="1">Uncharacterized protein</fullName>
    </submittedName>
</protein>
<sequence>MTAIVWQMLAVTFPDGDPEKARQAAQLLRQLAARVDASEETATGAANSLGQHNLGAGVTAFEKYFWTEIAPYPVRLSAYLRGLADAVDDYADMLAQVQHALHSMAITQWLELLMFFCWPSIDKKVRLFIDWAERKAQARLLTKIFEHAVGKRLLYATGGTTAYTLLDQLIVDGVKGARGEDMGSWGDRGEYMLKNFAACMVFYNVDPANFGKHAFKILPKNEAAQNAVVFLTGSTVFSITGNALNNPGAVVDDPGSLLPTWQQMLVKLTVAGGQDQFRRWQGYYPSAPGK</sequence>
<comment type="caution">
    <text evidence="1">The sequence shown here is derived from an EMBL/GenBank/DDBJ whole genome shotgun (WGS) entry which is preliminary data.</text>
</comment>
<dbReference type="EMBL" id="JBHUCM010000008">
    <property type="protein sequence ID" value="MFD1537302.1"/>
    <property type="molecule type" value="Genomic_DNA"/>
</dbReference>
<dbReference type="RefSeq" id="WP_219528773.1">
    <property type="nucleotide sequence ID" value="NZ_JAHKRM010000005.1"/>
</dbReference>
<dbReference type="Proteomes" id="UP001597097">
    <property type="component" value="Unassembled WGS sequence"/>
</dbReference>
<proteinExistence type="predicted"/>
<name>A0ABW4G3F4_9ACTN</name>
<accession>A0ABW4G3F4</accession>
<evidence type="ECO:0000313" key="1">
    <source>
        <dbReference type="EMBL" id="MFD1537302.1"/>
    </source>
</evidence>
<gene>
    <name evidence="1" type="ORF">ACFSJ0_09670</name>
</gene>
<reference evidence="2" key="1">
    <citation type="journal article" date="2019" name="Int. J. Syst. Evol. Microbiol.">
        <title>The Global Catalogue of Microorganisms (GCM) 10K type strain sequencing project: providing services to taxonomists for standard genome sequencing and annotation.</title>
        <authorList>
            <consortium name="The Broad Institute Genomics Platform"/>
            <consortium name="The Broad Institute Genome Sequencing Center for Infectious Disease"/>
            <person name="Wu L."/>
            <person name="Ma J."/>
        </authorList>
    </citation>
    <scope>NUCLEOTIDE SEQUENCE [LARGE SCALE GENOMIC DNA]</scope>
    <source>
        <strain evidence="2">CGMCC 1.15399</strain>
    </source>
</reference>
<evidence type="ECO:0000313" key="2">
    <source>
        <dbReference type="Proteomes" id="UP001597097"/>
    </source>
</evidence>
<keyword evidence="2" id="KW-1185">Reference proteome</keyword>